<evidence type="ECO:0000259" key="14">
    <source>
        <dbReference type="PROSITE" id="PS51098"/>
    </source>
</evidence>
<keyword evidence="4" id="KW-0762">Sugar transport</keyword>
<dbReference type="GO" id="GO:0016301">
    <property type="term" value="F:kinase activity"/>
    <property type="evidence" value="ECO:0007669"/>
    <property type="project" value="UniProtKB-KW"/>
</dbReference>
<evidence type="ECO:0000256" key="4">
    <source>
        <dbReference type="ARBA" id="ARBA00022597"/>
    </source>
</evidence>
<dbReference type="InterPro" id="IPR036878">
    <property type="entry name" value="Glu_permease_IIB"/>
</dbReference>
<keyword evidence="10 12" id="KW-0472">Membrane</keyword>
<feature type="domain" description="PTS EIIA type-1" evidence="13">
    <location>
        <begin position="533"/>
        <end position="637"/>
    </location>
</feature>
<dbReference type="InterPro" id="IPR001996">
    <property type="entry name" value="PTS_IIB_1"/>
</dbReference>
<evidence type="ECO:0000256" key="3">
    <source>
        <dbReference type="ARBA" id="ARBA00022475"/>
    </source>
</evidence>
<evidence type="ECO:0000313" key="16">
    <source>
        <dbReference type="EMBL" id="CCC17676.1"/>
    </source>
</evidence>
<feature type="domain" description="PTS EIIC type-1" evidence="15">
    <location>
        <begin position="1"/>
        <end position="384"/>
    </location>
</feature>
<dbReference type="PROSITE" id="PS51098">
    <property type="entry name" value="PTS_EIIB_TYPE_1"/>
    <property type="match status" value="1"/>
</dbReference>
<feature type="transmembrane region" description="Helical" evidence="12">
    <location>
        <begin position="112"/>
        <end position="132"/>
    </location>
</feature>
<organism evidence="16">
    <name type="scientific">Lactiplantibacillus pentosus IG1</name>
    <dbReference type="NCBI Taxonomy" id="1042160"/>
    <lineage>
        <taxon>Bacteria</taxon>
        <taxon>Bacillati</taxon>
        <taxon>Bacillota</taxon>
        <taxon>Bacilli</taxon>
        <taxon>Lactobacillales</taxon>
        <taxon>Lactobacillaceae</taxon>
        <taxon>Lactiplantibacillus</taxon>
    </lineage>
</organism>
<dbReference type="Gene3D" id="3.30.1360.60">
    <property type="entry name" value="Glucose permease domain IIB"/>
    <property type="match status" value="1"/>
</dbReference>
<keyword evidence="3" id="KW-1003">Cell membrane</keyword>
<evidence type="ECO:0000256" key="9">
    <source>
        <dbReference type="ARBA" id="ARBA00022989"/>
    </source>
</evidence>
<evidence type="ECO:0000256" key="5">
    <source>
        <dbReference type="ARBA" id="ARBA00022679"/>
    </source>
</evidence>
<proteinExistence type="predicted"/>
<feature type="domain" description="PTS EIIB type-1" evidence="14">
    <location>
        <begin position="408"/>
        <end position="490"/>
    </location>
</feature>
<dbReference type="EC" id="2.7.1.69" evidence="16"/>
<dbReference type="InterPro" id="IPR050429">
    <property type="entry name" value="PTS_Glucose_EIICBA"/>
</dbReference>
<evidence type="ECO:0000256" key="7">
    <source>
        <dbReference type="ARBA" id="ARBA00022692"/>
    </source>
</evidence>
<evidence type="ECO:0000256" key="6">
    <source>
        <dbReference type="ARBA" id="ARBA00022683"/>
    </source>
</evidence>
<dbReference type="EMBL" id="FR874854">
    <property type="protein sequence ID" value="CCC17676.1"/>
    <property type="molecule type" value="Genomic_DNA"/>
</dbReference>
<dbReference type="SUPFAM" id="SSF55604">
    <property type="entry name" value="Glucose permease domain IIB"/>
    <property type="match status" value="1"/>
</dbReference>
<protein>
    <submittedName>
        <fullName evidence="16">N-acetylglucosamine PTS, EIICBA</fullName>
        <ecNumber evidence="16">2.7.1.69</ecNumber>
    </submittedName>
</protein>
<dbReference type="Pfam" id="PF00358">
    <property type="entry name" value="PTS_EIIA_1"/>
    <property type="match status" value="1"/>
</dbReference>
<accession>G0M5W9</accession>
<dbReference type="Gene3D" id="2.70.70.10">
    <property type="entry name" value="Glucose Permease (Domain IIA)"/>
    <property type="match status" value="1"/>
</dbReference>
<evidence type="ECO:0000256" key="10">
    <source>
        <dbReference type="ARBA" id="ARBA00023136"/>
    </source>
</evidence>
<dbReference type="GO" id="GO:0009401">
    <property type="term" value="P:phosphoenolpyruvate-dependent sugar phosphotransferase system"/>
    <property type="evidence" value="ECO:0007669"/>
    <property type="project" value="UniProtKB-KW"/>
</dbReference>
<dbReference type="InterPro" id="IPR001127">
    <property type="entry name" value="PTS_EIIA_1_perm"/>
</dbReference>
<dbReference type="Pfam" id="PF02378">
    <property type="entry name" value="PTS_EIIC"/>
    <property type="match status" value="1"/>
</dbReference>
<dbReference type="PANTHER" id="PTHR30009">
    <property type="entry name" value="CYTOCHROME C-TYPE SYNTHESIS PROTEIN AND PTS TRANSMEMBRANE COMPONENT"/>
    <property type="match status" value="1"/>
</dbReference>
<comment type="subcellular location">
    <subcellularLocation>
        <location evidence="1">Cell membrane</location>
        <topology evidence="1">Multi-pass membrane protein</topology>
    </subcellularLocation>
</comment>
<dbReference type="PROSITE" id="PS51103">
    <property type="entry name" value="PTS_EIIC_TYPE_1"/>
    <property type="match status" value="1"/>
</dbReference>
<sequence length="665" mass="70820">MYMKNYLQRMGRSLQLPVAVLPAAALLVGIGNWWAAASNDIVAHFLQAVGNAVLGQLPLLFAVGLALGMSKDKDGAAALAGLVAFELPTNVLKPESVATLLNIKVATVNPAFNQIGNVLIGILSGLIAAALYNRFHETKLPMALSFFSGKRLVPILAAVTMLLGSVVLLIVWPPIYDVLVAFGKLIVGFGAVGAGLYGFFNRLLIPTGLHQALNSVFWFDVAGINDIGKFIAHKGVKGITGMYQGGFFPVMMFGLPAGAYAIYRNARPERKVETASLMMAGAFASFFTGVTEPLEFSFMFVAWPLYVLHAVFTGLSLGFAAFMHWTAGFGFSAGFVDYVLSLSNPIANHPLMLIPQGLVLAAIYYFGFNFAIKKFHLMTPGREPITADDADDLALASVATDTDDDKHTRQAKQIYAALGGADNLTVIDNCTTRLRLQLKDTGTINEAAIKHSGAAGINKLDEHNLQIIIGTEVQFVADALTKLKAANTPISTTLTSNEEDPTTTEMPGITSGVTTDFYSVANGQYVDIEAVADKTFADKILGDGFAINPSDGTICAPIDGTVSTVFPTKHAIGFKTASGLEILLHMGIDTVELNGGPFEILVQADQPVQHGEVVAKVDLAAINAAGKDATMMVIITNMAAVNLMKFKMLSSQVNVSDEIMLVTTK</sequence>
<dbReference type="SUPFAM" id="SSF51261">
    <property type="entry name" value="Duplicated hybrid motif"/>
    <property type="match status" value="1"/>
</dbReference>
<dbReference type="PROSITE" id="PS01035">
    <property type="entry name" value="PTS_EIIB_TYPE_1_CYS"/>
    <property type="match status" value="1"/>
</dbReference>
<feature type="transmembrane region" description="Helical" evidence="12">
    <location>
        <begin position="329"/>
        <end position="347"/>
    </location>
</feature>
<dbReference type="FunFam" id="2.70.70.10:FF:000001">
    <property type="entry name" value="PTS system glucose-specific IIA component"/>
    <property type="match status" value="1"/>
</dbReference>
<dbReference type="InterPro" id="IPR018113">
    <property type="entry name" value="PTrfase_EIIB_Cys"/>
</dbReference>
<dbReference type="InterPro" id="IPR011055">
    <property type="entry name" value="Dup_hybrid_motif"/>
</dbReference>
<keyword evidence="7 12" id="KW-0812">Transmembrane</keyword>
<evidence type="ECO:0000256" key="11">
    <source>
        <dbReference type="PROSITE-ProRule" id="PRU00421"/>
    </source>
</evidence>
<feature type="transmembrane region" description="Helical" evidence="12">
    <location>
        <begin position="243"/>
        <end position="263"/>
    </location>
</feature>
<dbReference type="NCBIfam" id="TIGR00830">
    <property type="entry name" value="PTBA"/>
    <property type="match status" value="1"/>
</dbReference>
<dbReference type="InterPro" id="IPR013013">
    <property type="entry name" value="PTS_EIIC_1"/>
</dbReference>
<feature type="transmembrane region" description="Helical" evidence="12">
    <location>
        <begin position="178"/>
        <end position="200"/>
    </location>
</feature>
<evidence type="ECO:0000256" key="1">
    <source>
        <dbReference type="ARBA" id="ARBA00004651"/>
    </source>
</evidence>
<keyword evidence="5 16" id="KW-0808">Transferase</keyword>
<dbReference type="GO" id="GO:0008982">
    <property type="term" value="F:protein-N(PI)-phosphohistidine-sugar phosphotransferase activity"/>
    <property type="evidence" value="ECO:0007669"/>
    <property type="project" value="InterPro"/>
</dbReference>
<dbReference type="InterPro" id="IPR010974">
    <property type="entry name" value="PTS_IIBC_nag"/>
</dbReference>
<feature type="active site" description="Phosphocysteine intermediate; for EIIB activity" evidence="11">
    <location>
        <position position="430"/>
    </location>
</feature>
<keyword evidence="6" id="KW-0598">Phosphotransferase system</keyword>
<feature type="transmembrane region" description="Helical" evidence="12">
    <location>
        <begin position="48"/>
        <end position="68"/>
    </location>
</feature>
<keyword evidence="2" id="KW-0813">Transport</keyword>
<dbReference type="InterPro" id="IPR003352">
    <property type="entry name" value="PTS_EIIC"/>
</dbReference>
<keyword evidence="9 12" id="KW-1133">Transmembrane helix</keyword>
<dbReference type="GO" id="GO:0015764">
    <property type="term" value="P:N-acetylglucosamine transport"/>
    <property type="evidence" value="ECO:0007669"/>
    <property type="project" value="TreeGrafter"/>
</dbReference>
<gene>
    <name evidence="16" type="ORF">LPENT_02372</name>
</gene>
<feature type="transmembrane region" description="Helical" evidence="12">
    <location>
        <begin position="353"/>
        <end position="372"/>
    </location>
</feature>
<evidence type="ECO:0000256" key="2">
    <source>
        <dbReference type="ARBA" id="ARBA00022448"/>
    </source>
</evidence>
<dbReference type="AlphaFoldDB" id="G0M5W9"/>
<dbReference type="NCBIfam" id="TIGR00826">
    <property type="entry name" value="EIIB_glc"/>
    <property type="match status" value="1"/>
</dbReference>
<feature type="transmembrane region" description="Helical" evidence="12">
    <location>
        <begin position="152"/>
        <end position="172"/>
    </location>
</feature>
<reference evidence="16" key="1">
    <citation type="journal article" date="2011" name="J. Bacteriol.">
        <title>Genome Sequence of Lactobacillus pentosus IG1, a Strain Isolated from Spanish-Style Green Olive Fermentations.</title>
        <authorList>
            <person name="Maldonado-Barragan A."/>
            <person name="Caballero-Guerrero B."/>
            <person name="Lucena-Padros H."/>
            <person name="Ruiz-Barba J.L."/>
        </authorList>
    </citation>
    <scope>NUCLEOTIDE SEQUENCE</scope>
    <source>
        <strain evidence="16">IG1</strain>
    </source>
</reference>
<dbReference type="GO" id="GO:0015572">
    <property type="term" value="F:N-acetylglucosamine transmembrane transporter activity"/>
    <property type="evidence" value="ECO:0007669"/>
    <property type="project" value="InterPro"/>
</dbReference>
<dbReference type="NCBIfam" id="TIGR01998">
    <property type="entry name" value="PTS-II-BC-nag"/>
    <property type="match status" value="1"/>
</dbReference>
<evidence type="ECO:0000259" key="15">
    <source>
        <dbReference type="PROSITE" id="PS51103"/>
    </source>
</evidence>
<evidence type="ECO:0000259" key="13">
    <source>
        <dbReference type="PROSITE" id="PS51093"/>
    </source>
</evidence>
<evidence type="ECO:0000256" key="12">
    <source>
        <dbReference type="SAM" id="Phobius"/>
    </source>
</evidence>
<evidence type="ECO:0000256" key="8">
    <source>
        <dbReference type="ARBA" id="ARBA00022777"/>
    </source>
</evidence>
<dbReference type="PROSITE" id="PS00371">
    <property type="entry name" value="PTS_EIIA_TYPE_1_HIS"/>
    <property type="match status" value="1"/>
</dbReference>
<dbReference type="PANTHER" id="PTHR30009:SF4">
    <property type="entry name" value="PTS SYSTEM N-ACETYLGLUCOSAMINE-SPECIFIC EIICBA COMPONENT"/>
    <property type="match status" value="1"/>
</dbReference>
<dbReference type="GO" id="GO:0019866">
    <property type="term" value="C:organelle inner membrane"/>
    <property type="evidence" value="ECO:0007669"/>
    <property type="project" value="InterPro"/>
</dbReference>
<dbReference type="PROSITE" id="PS51093">
    <property type="entry name" value="PTS_EIIA_TYPE_1"/>
    <property type="match status" value="1"/>
</dbReference>
<dbReference type="CDD" id="cd00212">
    <property type="entry name" value="PTS_IIB_glc"/>
    <property type="match status" value="1"/>
</dbReference>
<keyword evidence="8" id="KW-0418">Kinase</keyword>
<dbReference type="GO" id="GO:0090563">
    <property type="term" value="F:protein-phosphocysteine-sugar phosphotransferase activity"/>
    <property type="evidence" value="ECO:0007669"/>
    <property type="project" value="TreeGrafter"/>
</dbReference>
<name>G0M5W9_LACPE</name>
<dbReference type="Pfam" id="PF00367">
    <property type="entry name" value="PTS_EIIB"/>
    <property type="match status" value="1"/>
</dbReference>
<dbReference type="GO" id="GO:0005886">
    <property type="term" value="C:plasma membrane"/>
    <property type="evidence" value="ECO:0007669"/>
    <property type="project" value="UniProtKB-SubCell"/>
</dbReference>